<sequence length="550" mass="60710">MVWGLFPADPLSGEENYYLFSKGTYKVGRKGCDIIVNKDKGVSRVHAEIAIDAMVSMDNMNKKLSVKASKIRIKDCSKYGTFIKKPHGSKEKVNELPSKETTLDDADLVSFGTGTATYRFSYVPLVFFLCGFEPARSEELQEKLSSIGASMANKWSPNCTHVLLDDNASMNADVVDAVVSKRHFVSFKWIELLADKRIGTEIPSCSSYAPTLTLQGVSVKVADPESRENCLSGYTFLLESLDMYKLKEKLQLLLEAFGAKVVPVGEFIPHSQGLEDDENNHVVHVISVGEGNGSQCSRNLSSLPKVSEINLICATLSGRLDPAVFVSPPVLVTSSCSTDETVVADSEPEVEITSVHTSAAIRKIESIEDEKGKTSVHSVESAQYDNEVETTVPSIDPTKLDDHRNTTADDIIAKAKDDQVTCLHDRDDGISTRDRKTEDAEIGNSDVIFSQDLIIRDANTLPSLPSSMENQVVNFKRFKKMEIESGNSFYNLVPFSKHPYKGSEYENEEVAESLKEEKKRKQREAVAEDLFNNAKAKQRGAAGFLKGLFT</sequence>
<accession>A0ACB8XDM1</accession>
<keyword evidence="2" id="KW-1185">Reference proteome</keyword>
<organism evidence="1 2">
    <name type="scientific">Arctium lappa</name>
    <name type="common">Greater burdock</name>
    <name type="synonym">Lappa major</name>
    <dbReference type="NCBI Taxonomy" id="4217"/>
    <lineage>
        <taxon>Eukaryota</taxon>
        <taxon>Viridiplantae</taxon>
        <taxon>Streptophyta</taxon>
        <taxon>Embryophyta</taxon>
        <taxon>Tracheophyta</taxon>
        <taxon>Spermatophyta</taxon>
        <taxon>Magnoliopsida</taxon>
        <taxon>eudicotyledons</taxon>
        <taxon>Gunneridae</taxon>
        <taxon>Pentapetalae</taxon>
        <taxon>asterids</taxon>
        <taxon>campanulids</taxon>
        <taxon>Asterales</taxon>
        <taxon>Asteraceae</taxon>
        <taxon>Carduoideae</taxon>
        <taxon>Cardueae</taxon>
        <taxon>Arctiinae</taxon>
        <taxon>Arctium</taxon>
    </lineage>
</organism>
<protein>
    <submittedName>
        <fullName evidence="1">Uncharacterized protein</fullName>
    </submittedName>
</protein>
<gene>
    <name evidence="1" type="ORF">L6452_43842</name>
</gene>
<name>A0ACB8XDM1_ARCLA</name>
<reference evidence="2" key="1">
    <citation type="journal article" date="2022" name="Mol. Ecol. Resour.">
        <title>The genomes of chicory, endive, great burdock and yacon provide insights into Asteraceae palaeo-polyploidization history and plant inulin production.</title>
        <authorList>
            <person name="Fan W."/>
            <person name="Wang S."/>
            <person name="Wang H."/>
            <person name="Wang A."/>
            <person name="Jiang F."/>
            <person name="Liu H."/>
            <person name="Zhao H."/>
            <person name="Xu D."/>
            <person name="Zhang Y."/>
        </authorList>
    </citation>
    <scope>NUCLEOTIDE SEQUENCE [LARGE SCALE GENOMIC DNA]</scope>
    <source>
        <strain evidence="2">cv. Niubang</strain>
    </source>
</reference>
<evidence type="ECO:0000313" key="2">
    <source>
        <dbReference type="Proteomes" id="UP001055879"/>
    </source>
</evidence>
<dbReference type="Proteomes" id="UP001055879">
    <property type="component" value="Linkage Group LG18"/>
</dbReference>
<proteinExistence type="predicted"/>
<evidence type="ECO:0000313" key="1">
    <source>
        <dbReference type="EMBL" id="KAI3665219.1"/>
    </source>
</evidence>
<reference evidence="1 2" key="2">
    <citation type="journal article" date="2022" name="Mol. Ecol. Resour.">
        <title>The genomes of chicory, endive, great burdock and yacon provide insights into Asteraceae paleo-polyploidization history and plant inulin production.</title>
        <authorList>
            <person name="Fan W."/>
            <person name="Wang S."/>
            <person name="Wang H."/>
            <person name="Wang A."/>
            <person name="Jiang F."/>
            <person name="Liu H."/>
            <person name="Zhao H."/>
            <person name="Xu D."/>
            <person name="Zhang Y."/>
        </authorList>
    </citation>
    <scope>NUCLEOTIDE SEQUENCE [LARGE SCALE GENOMIC DNA]</scope>
    <source>
        <strain evidence="2">cv. Niubang</strain>
    </source>
</reference>
<dbReference type="EMBL" id="CM042064">
    <property type="protein sequence ID" value="KAI3665219.1"/>
    <property type="molecule type" value="Genomic_DNA"/>
</dbReference>
<comment type="caution">
    <text evidence="1">The sequence shown here is derived from an EMBL/GenBank/DDBJ whole genome shotgun (WGS) entry which is preliminary data.</text>
</comment>